<dbReference type="SUPFAM" id="SSF69318">
    <property type="entry name" value="Integrin alpha N-terminal domain"/>
    <property type="match status" value="2"/>
</dbReference>
<dbReference type="PANTHER" id="PTHR30383:SF31">
    <property type="entry name" value="SGNH HYDROLASE-TYPE ESTERASE DOMAIN-CONTAINING PROTEIN-RELATED"/>
    <property type="match status" value="1"/>
</dbReference>
<proteinExistence type="predicted"/>
<dbReference type="Gene3D" id="2.130.10.130">
    <property type="entry name" value="Integrin alpha, N-terminal"/>
    <property type="match status" value="1"/>
</dbReference>
<dbReference type="EMBL" id="ML975149">
    <property type="protein sequence ID" value="KAF1817154.1"/>
    <property type="molecule type" value="Genomic_DNA"/>
</dbReference>
<dbReference type="RefSeq" id="XP_033538785.1">
    <property type="nucleotide sequence ID" value="XM_033683390.1"/>
</dbReference>
<organism evidence="4">
    <name type="scientific">Eremomyces bilateralis CBS 781.70</name>
    <dbReference type="NCBI Taxonomy" id="1392243"/>
    <lineage>
        <taxon>Eukaryota</taxon>
        <taxon>Fungi</taxon>
        <taxon>Dikarya</taxon>
        <taxon>Ascomycota</taxon>
        <taxon>Pezizomycotina</taxon>
        <taxon>Dothideomycetes</taxon>
        <taxon>Dothideomycetes incertae sedis</taxon>
        <taxon>Eremomycetales</taxon>
        <taxon>Eremomycetaceae</taxon>
        <taxon>Eremomyces</taxon>
    </lineage>
</organism>
<evidence type="ECO:0000313" key="4">
    <source>
        <dbReference type="EMBL" id="KAF1817154.1"/>
    </source>
</evidence>
<dbReference type="Pfam" id="PF13517">
    <property type="entry name" value="FG-GAP_3"/>
    <property type="match status" value="1"/>
</dbReference>
<gene>
    <name evidence="4 6" type="ORF">P152DRAFT_9677</name>
</gene>
<feature type="signal peptide" evidence="2">
    <location>
        <begin position="1"/>
        <end position="29"/>
    </location>
</feature>
<dbReference type="InterPro" id="IPR028994">
    <property type="entry name" value="Integrin_alpha_N"/>
</dbReference>
<dbReference type="InterPro" id="IPR051532">
    <property type="entry name" value="Ester_Hydrolysis_Enzymes"/>
</dbReference>
<protein>
    <recommendedName>
        <fullName evidence="3">SGNH hydrolase-type esterase domain-containing protein</fullName>
    </recommendedName>
</protein>
<reference evidence="4 6" key="1">
    <citation type="submission" date="2020-01" db="EMBL/GenBank/DDBJ databases">
        <authorList>
            <consortium name="DOE Joint Genome Institute"/>
            <person name="Haridas S."/>
            <person name="Albert R."/>
            <person name="Binder M."/>
            <person name="Bloem J."/>
            <person name="Labutti K."/>
            <person name="Salamov A."/>
            <person name="Andreopoulos B."/>
            <person name="Baker S.E."/>
            <person name="Barry K."/>
            <person name="Bills G."/>
            <person name="Bluhm B.H."/>
            <person name="Cannon C."/>
            <person name="Castanera R."/>
            <person name="Culley D.E."/>
            <person name="Daum C."/>
            <person name="Ezra D."/>
            <person name="Gonzalez J.B."/>
            <person name="Henrissat B."/>
            <person name="Kuo A."/>
            <person name="Liang C."/>
            <person name="Lipzen A."/>
            <person name="Lutzoni F."/>
            <person name="Magnuson J."/>
            <person name="Mondo S."/>
            <person name="Nolan M."/>
            <person name="Ohm R."/>
            <person name="Pangilinan J."/>
            <person name="Park H.-J."/>
            <person name="Ramirez L."/>
            <person name="Alfaro M."/>
            <person name="Sun H."/>
            <person name="Tritt A."/>
            <person name="Yoshinaga Y."/>
            <person name="Zwiers L.-H."/>
            <person name="Turgeon B.G."/>
            <person name="Goodwin S.B."/>
            <person name="Spatafora J.W."/>
            <person name="Crous P.W."/>
            <person name="Grigoriev I.V."/>
        </authorList>
    </citation>
    <scope>NUCLEOTIDE SEQUENCE</scope>
    <source>
        <strain evidence="4 6">CBS 781.70</strain>
    </source>
</reference>
<dbReference type="SUPFAM" id="SSF52266">
    <property type="entry name" value="SGNH hydrolase"/>
    <property type="match status" value="1"/>
</dbReference>
<dbReference type="GO" id="GO:0004622">
    <property type="term" value="F:phosphatidylcholine lysophospholipase activity"/>
    <property type="evidence" value="ECO:0007669"/>
    <property type="project" value="TreeGrafter"/>
</dbReference>
<dbReference type="InterPro" id="IPR013830">
    <property type="entry name" value="SGNH_hydro"/>
</dbReference>
<sequence>MGRHRVSSSVSLMRWATLLWTLLCSSASALETKPQATYPLPHEAETSVISSNVLQVRADVKPFTLRIMPLGASITAGYGTTFEQGYRKPLRDQLRWRGWPVNMIGSSRGASEVNFKNDQHEGHGGHVVSQTIDDSNLSLYRMPNLILINCGTNDAAGDNVPTTGDRMKLVLDHLYNKVDNVTIILSTLVPRLDESAADTSSISAQYRTLASNYAAAGRKIILAELGSGLFDSSTDYYDKIHPNDKGAAKVAAVWDQAILEAEDRNFITEAIDTGIPDISNGEDSGGQGTCAVVRGGLRGPVKTQSGWGYNDGTYAHKDDSTVGPIDLGHTVIGDIEPGTGGIWFAQLVNPGNADFGDYLDELVYCTDTGPGQVPGPCLMWENSDGNYNKIDAKRLDIGLKCLARGIRFGDVNGDGLDDAICINQEAKMYVAINKGGNPPTFEVLENGGLVRGTGSEQTCDSQAQVRLGDMDGDGRLDYCCIDKKGDIYCWRNGGSGKAPTAKENGYWQELVGGITFKAKGEGEGIDGVRFVDINGDGRTDWVYIHKDGSSDIYVNQRGSYSEDGKGLAPHWAKASSTHAAFGGLDTRDNIYFGRLQPRSSRGDNLPARADRIVVQNLTATAGKNDPKVQLFFQTNLGAGGTKLKGDGVFYCDMFGSGSDDYLWVLSTGAITLFKNIHSPPQWGPLGQIIDIERDRKSIHFGDWDGDGKCDILAVERHTGRVEWWRNLYKTGDKVPTFAAPKWAVDSYDHLCTEGWGNGVYDYGLEFADLDGDKRVDYLCMKKNMQVFGSLNKAGGLQYKDQIKLAPDEGKLDRANFKWADVNGDGKADLIWVDKFNGKGRLWTNGGFTPAASSSMTWNYEGFRFDGYGRGQNIHFPKIGTSGRADYHDVWPDTGISNTWFNECSREGEGQDDYPTPIDPNLPVVGSWASLNPTWQDLTPESVIVTSKGDFTIPYTDHQVYSTLALTGV</sequence>
<accession>A0A6G1GGL3</accession>
<dbReference type="InterPro" id="IPR036514">
    <property type="entry name" value="SGNH_hydro_sf"/>
</dbReference>
<evidence type="ECO:0000313" key="5">
    <source>
        <dbReference type="Proteomes" id="UP000504638"/>
    </source>
</evidence>
<dbReference type="Pfam" id="PF13472">
    <property type="entry name" value="Lipase_GDSL_2"/>
    <property type="match status" value="1"/>
</dbReference>
<dbReference type="Proteomes" id="UP000504638">
    <property type="component" value="Unplaced"/>
</dbReference>
<keyword evidence="5" id="KW-1185">Reference proteome</keyword>
<dbReference type="Gene3D" id="3.40.50.1110">
    <property type="entry name" value="SGNH hydrolase"/>
    <property type="match status" value="1"/>
</dbReference>
<dbReference type="InterPro" id="IPR013517">
    <property type="entry name" value="FG-GAP"/>
</dbReference>
<evidence type="ECO:0000259" key="3">
    <source>
        <dbReference type="Pfam" id="PF13472"/>
    </source>
</evidence>
<name>A0A6G1GGL3_9PEZI</name>
<evidence type="ECO:0000256" key="2">
    <source>
        <dbReference type="SAM" id="SignalP"/>
    </source>
</evidence>
<dbReference type="PANTHER" id="PTHR30383">
    <property type="entry name" value="THIOESTERASE 1/PROTEASE 1/LYSOPHOSPHOLIPASE L1"/>
    <property type="match status" value="1"/>
</dbReference>
<reference evidence="6" key="2">
    <citation type="submission" date="2020-04" db="EMBL/GenBank/DDBJ databases">
        <authorList>
            <consortium name="NCBI Genome Project"/>
        </authorList>
    </citation>
    <scope>NUCLEOTIDE SEQUENCE</scope>
    <source>
        <strain evidence="6">CBS 781.70</strain>
    </source>
</reference>
<dbReference type="GeneID" id="54423960"/>
<feature type="domain" description="SGNH hydrolase-type esterase" evidence="3">
    <location>
        <begin position="70"/>
        <end position="248"/>
    </location>
</feature>
<keyword evidence="1 2" id="KW-0732">Signal</keyword>
<evidence type="ECO:0000256" key="1">
    <source>
        <dbReference type="ARBA" id="ARBA00022729"/>
    </source>
</evidence>
<dbReference type="OrthoDB" id="3915838at2759"/>
<evidence type="ECO:0000313" key="6">
    <source>
        <dbReference type="RefSeq" id="XP_033538785.1"/>
    </source>
</evidence>
<feature type="chain" id="PRO_5044632145" description="SGNH hydrolase-type esterase domain-containing protein" evidence="2">
    <location>
        <begin position="30"/>
        <end position="968"/>
    </location>
</feature>
<reference evidence="6" key="3">
    <citation type="submission" date="2025-04" db="UniProtKB">
        <authorList>
            <consortium name="RefSeq"/>
        </authorList>
    </citation>
    <scope>IDENTIFICATION</scope>
    <source>
        <strain evidence="6">CBS 781.70</strain>
    </source>
</reference>
<dbReference type="AlphaFoldDB" id="A0A6G1GGL3"/>